<comment type="catalytic activity">
    <reaction evidence="2">
        <text>N(6)-(dimethylallyl)adenosine 5'-phosphate + H2O = N(6)-dimethylallyladenine + D-ribose 5-phosphate</text>
        <dbReference type="Rhea" id="RHEA:48560"/>
        <dbReference type="ChEBI" id="CHEBI:15377"/>
        <dbReference type="ChEBI" id="CHEBI:17660"/>
        <dbReference type="ChEBI" id="CHEBI:57526"/>
        <dbReference type="ChEBI" id="CHEBI:78346"/>
        <dbReference type="EC" id="3.2.2.n1"/>
    </reaction>
</comment>
<dbReference type="PANTHER" id="PTHR31223:SF70">
    <property type="entry name" value="LOG FAMILY PROTEIN YJL055W"/>
    <property type="match status" value="1"/>
</dbReference>
<evidence type="ECO:0000256" key="2">
    <source>
        <dbReference type="RuleBase" id="RU363015"/>
    </source>
</evidence>
<dbReference type="Gene3D" id="3.40.50.450">
    <property type="match status" value="1"/>
</dbReference>
<gene>
    <name evidence="3" type="ORF">DN069_29655</name>
</gene>
<dbReference type="GO" id="GO:0005829">
    <property type="term" value="C:cytosol"/>
    <property type="evidence" value="ECO:0007669"/>
    <property type="project" value="TreeGrafter"/>
</dbReference>
<evidence type="ECO:0000313" key="3">
    <source>
        <dbReference type="EMBL" id="RAG82062.1"/>
    </source>
</evidence>
<dbReference type="EC" id="3.2.2.n1" evidence="2"/>
<dbReference type="InterPro" id="IPR005269">
    <property type="entry name" value="LOG"/>
</dbReference>
<keyword evidence="2" id="KW-0378">Hydrolase</keyword>
<keyword evidence="4" id="KW-1185">Reference proteome</keyword>
<dbReference type="OrthoDB" id="9801098at2"/>
<dbReference type="NCBIfam" id="TIGR00730">
    <property type="entry name" value="Rossman fold protein, TIGR00730 family"/>
    <property type="match status" value="1"/>
</dbReference>
<proteinExistence type="inferred from homology"/>
<dbReference type="SUPFAM" id="SSF102405">
    <property type="entry name" value="MCP/YpsA-like"/>
    <property type="match status" value="1"/>
</dbReference>
<accession>A0A2X0IAS1</accession>
<dbReference type="Proteomes" id="UP000248889">
    <property type="component" value="Unassembled WGS sequence"/>
</dbReference>
<sequence length="188" mass="19960">MNITVFCSAAALDDRYTAPARDFARALGERGHTLVWGGSFAGLMGVVADEAKAAGAKLVGISVEMLAHKAYSGADELVTTANLAERKAQLLERADALVVLVGGLGTLDEVTEVLELKKHGLHDKPVVLLDTDGFYDGMRTQLRRMDQEGFLPRPLDELVRFAPDGATALRYAEEAVDGSADDAVSASA</sequence>
<evidence type="ECO:0000313" key="4">
    <source>
        <dbReference type="Proteomes" id="UP000248889"/>
    </source>
</evidence>
<dbReference type="GO" id="GO:0009691">
    <property type="term" value="P:cytokinin biosynthetic process"/>
    <property type="evidence" value="ECO:0007669"/>
    <property type="project" value="UniProtKB-UniRule"/>
</dbReference>
<dbReference type="EMBL" id="QKYN01000127">
    <property type="protein sequence ID" value="RAG82062.1"/>
    <property type="molecule type" value="Genomic_DNA"/>
</dbReference>
<dbReference type="InterPro" id="IPR031100">
    <property type="entry name" value="LOG_fam"/>
</dbReference>
<protein>
    <recommendedName>
        <fullName evidence="2">Cytokinin riboside 5'-monophosphate phosphoribohydrolase</fullName>
        <ecNumber evidence="2">3.2.2.n1</ecNumber>
    </recommendedName>
</protein>
<comment type="similarity">
    <text evidence="1 2">Belongs to the LOG family.</text>
</comment>
<comment type="caution">
    <text evidence="3">The sequence shown here is derived from an EMBL/GenBank/DDBJ whole genome shotgun (WGS) entry which is preliminary data.</text>
</comment>
<dbReference type="Pfam" id="PF03641">
    <property type="entry name" value="Lysine_decarbox"/>
    <property type="match status" value="1"/>
</dbReference>
<keyword evidence="2" id="KW-0203">Cytokinin biosynthesis</keyword>
<dbReference type="AlphaFoldDB" id="A0A2X0IAS1"/>
<dbReference type="GO" id="GO:0102682">
    <property type="term" value="F:cytokinin riboside 5'-monophosphate phosphoribohydrolase activity"/>
    <property type="evidence" value="ECO:0007669"/>
    <property type="project" value="RHEA"/>
</dbReference>
<dbReference type="RefSeq" id="WP_111506181.1">
    <property type="nucleotide sequence ID" value="NZ_QKYN01000127.1"/>
</dbReference>
<evidence type="ECO:0000256" key="1">
    <source>
        <dbReference type="ARBA" id="ARBA00006763"/>
    </source>
</evidence>
<name>A0A2X0IAS1_9ACTN</name>
<dbReference type="PANTHER" id="PTHR31223">
    <property type="entry name" value="LOG FAMILY PROTEIN YJL055W"/>
    <property type="match status" value="1"/>
</dbReference>
<comment type="catalytic activity">
    <reaction evidence="2">
        <text>9-ribosyl-trans-zeatin 5'-phosphate + H2O = trans-zeatin + D-ribose 5-phosphate</text>
        <dbReference type="Rhea" id="RHEA:48564"/>
        <dbReference type="ChEBI" id="CHEBI:15377"/>
        <dbReference type="ChEBI" id="CHEBI:16522"/>
        <dbReference type="ChEBI" id="CHEBI:78346"/>
        <dbReference type="ChEBI" id="CHEBI:87947"/>
        <dbReference type="EC" id="3.2.2.n1"/>
    </reaction>
</comment>
<organism evidence="3 4">
    <name type="scientific">Streptacidiphilus pinicola</name>
    <dbReference type="NCBI Taxonomy" id="2219663"/>
    <lineage>
        <taxon>Bacteria</taxon>
        <taxon>Bacillati</taxon>
        <taxon>Actinomycetota</taxon>
        <taxon>Actinomycetes</taxon>
        <taxon>Kitasatosporales</taxon>
        <taxon>Streptomycetaceae</taxon>
        <taxon>Streptacidiphilus</taxon>
    </lineage>
</organism>
<reference evidence="3 4" key="1">
    <citation type="submission" date="2018-06" db="EMBL/GenBank/DDBJ databases">
        <title>Streptacidiphilus pinicola sp. nov., isolated from pine grove soil.</title>
        <authorList>
            <person name="Roh S.G."/>
            <person name="Park S."/>
            <person name="Kim M.-K."/>
            <person name="Yun B.-R."/>
            <person name="Park J."/>
            <person name="Kim M.J."/>
            <person name="Kim Y.S."/>
            <person name="Kim S.B."/>
        </authorList>
    </citation>
    <scope>NUCLEOTIDE SEQUENCE [LARGE SCALE GENOMIC DNA]</scope>
    <source>
        <strain evidence="3 4">MMS16-CNU450</strain>
    </source>
</reference>